<proteinExistence type="predicted"/>
<name>A0AAE0YJU3_9GAST</name>
<sequence length="107" mass="11949">MRCIQVACLSVRPAIAMRTLLVCVLAVALVGFVFAGPKFEKRLFESNPLQPAWDKVKEIGGNIRDAYDKHVKKHVNTAGKILWRVFQAKVAADIIHSAIKHTRNKGK</sequence>
<organism evidence="1 2">
    <name type="scientific">Elysia crispata</name>
    <name type="common">lettuce slug</name>
    <dbReference type="NCBI Taxonomy" id="231223"/>
    <lineage>
        <taxon>Eukaryota</taxon>
        <taxon>Metazoa</taxon>
        <taxon>Spiralia</taxon>
        <taxon>Lophotrochozoa</taxon>
        <taxon>Mollusca</taxon>
        <taxon>Gastropoda</taxon>
        <taxon>Heterobranchia</taxon>
        <taxon>Euthyneura</taxon>
        <taxon>Panpulmonata</taxon>
        <taxon>Sacoglossa</taxon>
        <taxon>Placobranchoidea</taxon>
        <taxon>Plakobranchidae</taxon>
        <taxon>Elysia</taxon>
    </lineage>
</organism>
<comment type="caution">
    <text evidence="1">The sequence shown here is derived from an EMBL/GenBank/DDBJ whole genome shotgun (WGS) entry which is preliminary data.</text>
</comment>
<protein>
    <submittedName>
        <fullName evidence="1">Uncharacterized protein</fullName>
    </submittedName>
</protein>
<evidence type="ECO:0000313" key="2">
    <source>
        <dbReference type="Proteomes" id="UP001283361"/>
    </source>
</evidence>
<keyword evidence="2" id="KW-1185">Reference proteome</keyword>
<dbReference type="Proteomes" id="UP001283361">
    <property type="component" value="Unassembled WGS sequence"/>
</dbReference>
<dbReference type="EMBL" id="JAWDGP010006084">
    <property type="protein sequence ID" value="KAK3747511.1"/>
    <property type="molecule type" value="Genomic_DNA"/>
</dbReference>
<accession>A0AAE0YJU3</accession>
<evidence type="ECO:0000313" key="1">
    <source>
        <dbReference type="EMBL" id="KAK3747511.1"/>
    </source>
</evidence>
<gene>
    <name evidence="1" type="ORF">RRG08_009492</name>
</gene>
<reference evidence="1" key="1">
    <citation type="journal article" date="2023" name="G3 (Bethesda)">
        <title>A reference genome for the long-term kleptoplast-retaining sea slug Elysia crispata morphotype clarki.</title>
        <authorList>
            <person name="Eastman K.E."/>
            <person name="Pendleton A.L."/>
            <person name="Shaikh M.A."/>
            <person name="Suttiyut T."/>
            <person name="Ogas R."/>
            <person name="Tomko P."/>
            <person name="Gavelis G."/>
            <person name="Widhalm J.R."/>
            <person name="Wisecaver J.H."/>
        </authorList>
    </citation>
    <scope>NUCLEOTIDE SEQUENCE</scope>
    <source>
        <strain evidence="1">ECLA1</strain>
    </source>
</reference>
<dbReference type="AlphaFoldDB" id="A0AAE0YJU3"/>